<name>A0A318SFZ0_9DEIO</name>
<dbReference type="Proteomes" id="UP000248326">
    <property type="component" value="Unassembled WGS sequence"/>
</dbReference>
<feature type="binding site" evidence="12">
    <location>
        <position position="32"/>
    </location>
    <ligand>
        <name>a divalent metal cation</name>
        <dbReference type="ChEBI" id="CHEBI:60240"/>
    </ligand>
</feature>
<dbReference type="CDD" id="cd07182">
    <property type="entry name" value="RNase_HII_bacteria_HII_like"/>
    <property type="match status" value="1"/>
</dbReference>
<evidence type="ECO:0000313" key="15">
    <source>
        <dbReference type="EMBL" id="PYE56304.1"/>
    </source>
</evidence>
<proteinExistence type="inferred from homology"/>
<evidence type="ECO:0000256" key="9">
    <source>
        <dbReference type="ARBA" id="ARBA00022759"/>
    </source>
</evidence>
<evidence type="ECO:0000256" key="3">
    <source>
        <dbReference type="ARBA" id="ARBA00004065"/>
    </source>
</evidence>
<evidence type="ECO:0000256" key="6">
    <source>
        <dbReference type="ARBA" id="ARBA00022490"/>
    </source>
</evidence>
<feature type="domain" description="RNase H type-2" evidence="14">
    <location>
        <begin position="25"/>
        <end position="213"/>
    </location>
</feature>
<comment type="function">
    <text evidence="3 13">Endonuclease that specifically degrades the RNA of RNA-DNA hybrids.</text>
</comment>
<dbReference type="EC" id="3.1.26.4" evidence="13"/>
<dbReference type="InterPro" id="IPR024567">
    <property type="entry name" value="RNase_HII/HIII_dom"/>
</dbReference>
<dbReference type="PANTHER" id="PTHR10954:SF18">
    <property type="entry name" value="RIBONUCLEASE HII"/>
    <property type="match status" value="1"/>
</dbReference>
<evidence type="ECO:0000313" key="16">
    <source>
        <dbReference type="Proteomes" id="UP000248326"/>
    </source>
</evidence>
<dbReference type="GO" id="GO:0004523">
    <property type="term" value="F:RNA-DNA hybrid ribonuclease activity"/>
    <property type="evidence" value="ECO:0007669"/>
    <property type="project" value="UniProtKB-UniRule"/>
</dbReference>
<keyword evidence="6" id="KW-0963">Cytoplasm</keyword>
<dbReference type="GO" id="GO:0043137">
    <property type="term" value="P:DNA replication, removal of RNA primer"/>
    <property type="evidence" value="ECO:0007669"/>
    <property type="project" value="TreeGrafter"/>
</dbReference>
<evidence type="ECO:0000259" key="14">
    <source>
        <dbReference type="PROSITE" id="PS51975"/>
    </source>
</evidence>
<evidence type="ECO:0000256" key="1">
    <source>
        <dbReference type="ARBA" id="ARBA00000077"/>
    </source>
</evidence>
<dbReference type="NCBIfam" id="NF010538">
    <property type="entry name" value="PRK13926.1"/>
    <property type="match status" value="1"/>
</dbReference>
<evidence type="ECO:0000256" key="10">
    <source>
        <dbReference type="ARBA" id="ARBA00022801"/>
    </source>
</evidence>
<dbReference type="InterPro" id="IPR001352">
    <property type="entry name" value="RNase_HII/HIII"/>
</dbReference>
<keyword evidence="10 12" id="KW-0378">Hydrolase</keyword>
<dbReference type="InterPro" id="IPR012337">
    <property type="entry name" value="RNaseH-like_sf"/>
</dbReference>
<dbReference type="GO" id="GO:0006298">
    <property type="term" value="P:mismatch repair"/>
    <property type="evidence" value="ECO:0007669"/>
    <property type="project" value="TreeGrafter"/>
</dbReference>
<dbReference type="InterPro" id="IPR022898">
    <property type="entry name" value="RNase_HII"/>
</dbReference>
<dbReference type="GO" id="GO:0005737">
    <property type="term" value="C:cytoplasm"/>
    <property type="evidence" value="ECO:0007669"/>
    <property type="project" value="UniProtKB-SubCell"/>
</dbReference>
<gene>
    <name evidence="15" type="ORF">DES52_101108</name>
</gene>
<evidence type="ECO:0000256" key="7">
    <source>
        <dbReference type="ARBA" id="ARBA00022722"/>
    </source>
</evidence>
<comment type="cofactor">
    <cofactor evidence="12">
        <name>Mn(2+)</name>
        <dbReference type="ChEBI" id="CHEBI:29035"/>
    </cofactor>
    <cofactor evidence="12">
        <name>Mg(2+)</name>
        <dbReference type="ChEBI" id="CHEBI:18420"/>
    </cofactor>
    <text evidence="12">Manganese or magnesium. Binds 1 divalent metal ion per monomer in the absence of substrate. May bind a second metal ion after substrate binding.</text>
</comment>
<dbReference type="AlphaFoldDB" id="A0A318SFZ0"/>
<dbReference type="PROSITE" id="PS51975">
    <property type="entry name" value="RNASE_H_2"/>
    <property type="match status" value="1"/>
</dbReference>
<dbReference type="GO" id="GO:0046872">
    <property type="term" value="F:metal ion binding"/>
    <property type="evidence" value="ECO:0007669"/>
    <property type="project" value="UniProtKB-KW"/>
</dbReference>
<keyword evidence="8 12" id="KW-0479">Metal-binding</keyword>
<comment type="catalytic activity">
    <reaction evidence="1 12 13">
        <text>Endonucleolytic cleavage to 5'-phosphomonoester.</text>
        <dbReference type="EC" id="3.1.26.4"/>
    </reaction>
</comment>
<evidence type="ECO:0000256" key="12">
    <source>
        <dbReference type="PROSITE-ProRule" id="PRU01319"/>
    </source>
</evidence>
<comment type="similarity">
    <text evidence="5 13">Belongs to the RNase HII family.</text>
</comment>
<comment type="cofactor">
    <cofactor evidence="2">
        <name>Mg(2+)</name>
        <dbReference type="ChEBI" id="CHEBI:18420"/>
    </cofactor>
</comment>
<dbReference type="SUPFAM" id="SSF53098">
    <property type="entry name" value="Ribonuclease H-like"/>
    <property type="match status" value="1"/>
</dbReference>
<feature type="binding site" evidence="12">
    <location>
        <position position="123"/>
    </location>
    <ligand>
        <name>a divalent metal cation</name>
        <dbReference type="ChEBI" id="CHEBI:60240"/>
    </ligand>
</feature>
<protein>
    <recommendedName>
        <fullName evidence="13">Ribonuclease</fullName>
        <ecNumber evidence="13">3.1.26.4</ecNumber>
    </recommendedName>
</protein>
<accession>A0A318SFZ0</accession>
<sequence length="224" mass="23837">MECSAILRIVPHFDLERSFWDQGLTLVAGVDEAGRGAWAGPVAVSALILPALSESFPFRDSKTLSAARREQLAEIARSVAVAWTVEFASASEVDAKGVLNATKAAASRAIARLEPAPQALVTDYLKLDTTLPFLAPPKADRDSFSVAAASLLAKTARDAYMTTLDDAFPGYGFAAHKGYGVNAHRAALLDLGPCAEHRRSFAPVAHALQARLLRAPALLSEAKR</sequence>
<keyword evidence="16" id="KW-1185">Reference proteome</keyword>
<dbReference type="EMBL" id="QJSX01000001">
    <property type="protein sequence ID" value="PYE56304.1"/>
    <property type="molecule type" value="Genomic_DNA"/>
</dbReference>
<evidence type="ECO:0000256" key="5">
    <source>
        <dbReference type="ARBA" id="ARBA00007383"/>
    </source>
</evidence>
<evidence type="ECO:0000256" key="2">
    <source>
        <dbReference type="ARBA" id="ARBA00001946"/>
    </source>
</evidence>
<reference evidence="15 16" key="1">
    <citation type="submission" date="2018-06" db="EMBL/GenBank/DDBJ databases">
        <title>Genomic Encyclopedia of Type Strains, Phase IV (KMG-IV): sequencing the most valuable type-strain genomes for metagenomic binning, comparative biology and taxonomic classification.</title>
        <authorList>
            <person name="Goeker M."/>
        </authorList>
    </citation>
    <scope>NUCLEOTIDE SEQUENCE [LARGE SCALE GENOMIC DNA]</scope>
    <source>
        <strain evidence="15 16">DSM 18048</strain>
    </source>
</reference>
<keyword evidence="9 12" id="KW-0255">Endonuclease</keyword>
<evidence type="ECO:0000256" key="8">
    <source>
        <dbReference type="ARBA" id="ARBA00022723"/>
    </source>
</evidence>
<comment type="subcellular location">
    <subcellularLocation>
        <location evidence="4">Cytoplasm</location>
    </subcellularLocation>
</comment>
<keyword evidence="11" id="KW-0464">Manganese</keyword>
<dbReference type="Gene3D" id="3.30.420.10">
    <property type="entry name" value="Ribonuclease H-like superfamily/Ribonuclease H"/>
    <property type="match status" value="1"/>
</dbReference>
<evidence type="ECO:0000256" key="13">
    <source>
        <dbReference type="RuleBase" id="RU003515"/>
    </source>
</evidence>
<evidence type="ECO:0000256" key="4">
    <source>
        <dbReference type="ARBA" id="ARBA00004496"/>
    </source>
</evidence>
<dbReference type="InterPro" id="IPR036397">
    <property type="entry name" value="RNaseH_sf"/>
</dbReference>
<keyword evidence="7 12" id="KW-0540">Nuclease</keyword>
<dbReference type="Pfam" id="PF01351">
    <property type="entry name" value="RNase_HII"/>
    <property type="match status" value="1"/>
</dbReference>
<dbReference type="GO" id="GO:0032299">
    <property type="term" value="C:ribonuclease H2 complex"/>
    <property type="evidence" value="ECO:0007669"/>
    <property type="project" value="TreeGrafter"/>
</dbReference>
<evidence type="ECO:0000256" key="11">
    <source>
        <dbReference type="ARBA" id="ARBA00023211"/>
    </source>
</evidence>
<dbReference type="NCBIfam" id="NF000595">
    <property type="entry name" value="PRK00015.1-3"/>
    <property type="match status" value="1"/>
</dbReference>
<comment type="caution">
    <text evidence="15">The sequence shown here is derived from an EMBL/GenBank/DDBJ whole genome shotgun (WGS) entry which is preliminary data.</text>
</comment>
<dbReference type="PANTHER" id="PTHR10954">
    <property type="entry name" value="RIBONUCLEASE H2 SUBUNIT A"/>
    <property type="match status" value="1"/>
</dbReference>
<organism evidence="15 16">
    <name type="scientific">Deinococcus yavapaiensis KR-236</name>
    <dbReference type="NCBI Taxonomy" id="694435"/>
    <lineage>
        <taxon>Bacteria</taxon>
        <taxon>Thermotogati</taxon>
        <taxon>Deinococcota</taxon>
        <taxon>Deinococci</taxon>
        <taxon>Deinococcales</taxon>
        <taxon>Deinococcaceae</taxon>
        <taxon>Deinococcus</taxon>
    </lineage>
</organism>
<dbReference type="GO" id="GO:0003723">
    <property type="term" value="F:RNA binding"/>
    <property type="evidence" value="ECO:0007669"/>
    <property type="project" value="UniProtKB-UniRule"/>
</dbReference>
<feature type="binding site" evidence="12">
    <location>
        <position position="31"/>
    </location>
    <ligand>
        <name>a divalent metal cation</name>
        <dbReference type="ChEBI" id="CHEBI:60240"/>
    </ligand>
</feature>